<dbReference type="PANTHER" id="PTHR10579">
    <property type="entry name" value="CALCIUM-ACTIVATED CHLORIDE CHANNEL REGULATOR"/>
    <property type="match status" value="1"/>
</dbReference>
<sequence length="535" mass="58109">MQASMMKILVYEEDEPIDFSDDDPLHIILSTTLDDPSSSGDGPQHKVCIKSVPERVAIAASESIPEFSVLVGIRAPSLPDGRSQRAPVDLVMVLDVSGSMSGQKLALVKQAVHFVVDNLGPSDRLSIVSFATHAKRVLRLTLMTEHGRDEARCAVNSLLTKDTTNIVAGLKTAVKVLEERRHRNPMATILFLSDGNDNCNGGSSFQSRGSRKAPDYLHLLLASICPRNQKTMGEEDDVVKETFPVHAFGFGSDHDPVAMHAIGEASDGTFSFIESYRVVQDAFASCIGGVLSVVVQDLCLMVRSASHGVEIKSIPSGRYRSEISDQGSQGLLHIGDLYADEAKEFFVNVSVPVSSLSSSNDSIERKTTLLDIKCSYKDVSALSKNTMQRNRLRVIEGITQAQKMAESGDLTGAQELLQAKREELLGSASCHANDNLSMCLVAEIEETRKWMENMHVYCSSGRAYALAGMSSHAMQRATTQGGQVPGTQLATGCARRRSSSRKVCGGAFYATPNMAKMVEKSKKVTKKRTREGEES</sequence>
<dbReference type="PANTHER" id="PTHR10579:SF146">
    <property type="entry name" value="RING-TYPE DOMAIN-CONTAINING PROTEIN"/>
    <property type="match status" value="1"/>
</dbReference>
<dbReference type="InterPro" id="IPR051266">
    <property type="entry name" value="CLCR"/>
</dbReference>
<dbReference type="SUPFAM" id="SSF53300">
    <property type="entry name" value="vWA-like"/>
    <property type="match status" value="1"/>
</dbReference>
<dbReference type="InterPro" id="IPR036465">
    <property type="entry name" value="vWFA_dom_sf"/>
</dbReference>
<dbReference type="InterPro" id="IPR032838">
    <property type="entry name" value="Vwaint_dom"/>
</dbReference>
<keyword evidence="3" id="KW-1185">Reference proteome</keyword>
<dbReference type="Gene3D" id="3.40.50.410">
    <property type="entry name" value="von Willebrand factor, type A domain"/>
    <property type="match status" value="1"/>
</dbReference>
<gene>
    <name evidence="2" type="ORF">CCAM_LOCUS10520</name>
</gene>
<dbReference type="AlphaFoldDB" id="A0A484KXA0"/>
<feature type="domain" description="VWFA" evidence="1">
    <location>
        <begin position="89"/>
        <end position="294"/>
    </location>
</feature>
<proteinExistence type="predicted"/>
<dbReference type="PROSITE" id="PS50234">
    <property type="entry name" value="VWFA"/>
    <property type="match status" value="1"/>
</dbReference>
<dbReference type="Pfam" id="PF00092">
    <property type="entry name" value="VWA"/>
    <property type="match status" value="1"/>
</dbReference>
<evidence type="ECO:0000259" key="1">
    <source>
        <dbReference type="PROSITE" id="PS50234"/>
    </source>
</evidence>
<protein>
    <recommendedName>
        <fullName evidence="1">VWFA domain-containing protein</fullName>
    </recommendedName>
</protein>
<dbReference type="SMART" id="SM00327">
    <property type="entry name" value="VWA"/>
    <property type="match status" value="1"/>
</dbReference>
<name>A0A484KXA0_9ASTE</name>
<organism evidence="2 3">
    <name type="scientific">Cuscuta campestris</name>
    <dbReference type="NCBI Taxonomy" id="132261"/>
    <lineage>
        <taxon>Eukaryota</taxon>
        <taxon>Viridiplantae</taxon>
        <taxon>Streptophyta</taxon>
        <taxon>Embryophyta</taxon>
        <taxon>Tracheophyta</taxon>
        <taxon>Spermatophyta</taxon>
        <taxon>Magnoliopsida</taxon>
        <taxon>eudicotyledons</taxon>
        <taxon>Gunneridae</taxon>
        <taxon>Pentapetalae</taxon>
        <taxon>asterids</taxon>
        <taxon>lamiids</taxon>
        <taxon>Solanales</taxon>
        <taxon>Convolvulaceae</taxon>
        <taxon>Cuscuteae</taxon>
        <taxon>Cuscuta</taxon>
        <taxon>Cuscuta subgen. Grammica</taxon>
        <taxon>Cuscuta sect. Cleistogrammica</taxon>
    </lineage>
</organism>
<dbReference type="Proteomes" id="UP000595140">
    <property type="component" value="Unassembled WGS sequence"/>
</dbReference>
<accession>A0A484KXA0</accession>
<dbReference type="Pfam" id="PF14624">
    <property type="entry name" value="Vwaint"/>
    <property type="match status" value="1"/>
</dbReference>
<dbReference type="EMBL" id="OOIL02000725">
    <property type="protein sequence ID" value="VFQ68744.1"/>
    <property type="molecule type" value="Genomic_DNA"/>
</dbReference>
<evidence type="ECO:0000313" key="2">
    <source>
        <dbReference type="EMBL" id="VFQ68744.1"/>
    </source>
</evidence>
<dbReference type="OrthoDB" id="687730at2759"/>
<evidence type="ECO:0000313" key="3">
    <source>
        <dbReference type="Proteomes" id="UP000595140"/>
    </source>
</evidence>
<reference evidence="2 3" key="1">
    <citation type="submission" date="2018-04" db="EMBL/GenBank/DDBJ databases">
        <authorList>
            <person name="Vogel A."/>
        </authorList>
    </citation>
    <scope>NUCLEOTIDE SEQUENCE [LARGE SCALE GENOMIC DNA]</scope>
</reference>
<dbReference type="InterPro" id="IPR002035">
    <property type="entry name" value="VWF_A"/>
</dbReference>